<evidence type="ECO:0000256" key="4">
    <source>
        <dbReference type="ARBA" id="ARBA00023136"/>
    </source>
</evidence>
<keyword evidence="11" id="KW-1185">Reference proteome</keyword>
<evidence type="ECO:0000313" key="11">
    <source>
        <dbReference type="Proteomes" id="UP001302374"/>
    </source>
</evidence>
<evidence type="ECO:0000313" key="10">
    <source>
        <dbReference type="Proteomes" id="UP000576368"/>
    </source>
</evidence>
<comment type="subcellular location">
    <subcellularLocation>
        <location evidence="1">Cell outer membrane</location>
    </subcellularLocation>
</comment>
<name>A0A7X5YBK6_9BACT</name>
<dbReference type="Pfam" id="PF14322">
    <property type="entry name" value="SusD-like_3"/>
    <property type="match status" value="1"/>
</dbReference>
<dbReference type="Pfam" id="PF07980">
    <property type="entry name" value="SusD_RagB"/>
    <property type="match status" value="1"/>
</dbReference>
<reference evidence="8 10" key="2">
    <citation type="submission" date="2020-03" db="EMBL/GenBank/DDBJ databases">
        <title>Genomic Encyclopedia of Type Strains, Phase IV (KMG-IV): sequencing the most valuable type-strain genomes for metagenomic binning, comparative biology and taxonomic classification.</title>
        <authorList>
            <person name="Goeker M."/>
        </authorList>
    </citation>
    <scope>NUCLEOTIDE SEQUENCE [LARGE SCALE GENOMIC DNA]</scope>
    <source>
        <strain evidence="8 10">DSM 105722</strain>
    </source>
</reference>
<dbReference type="RefSeq" id="WP_118304493.1">
    <property type="nucleotide sequence ID" value="NZ_BMPA01000001.1"/>
</dbReference>
<evidence type="ECO:0000256" key="1">
    <source>
        <dbReference type="ARBA" id="ARBA00004442"/>
    </source>
</evidence>
<gene>
    <name evidence="9" type="ORF">F1644_11025</name>
    <name evidence="8" type="ORF">GGR15_000373</name>
</gene>
<evidence type="ECO:0000256" key="5">
    <source>
        <dbReference type="ARBA" id="ARBA00023237"/>
    </source>
</evidence>
<dbReference type="SUPFAM" id="SSF48452">
    <property type="entry name" value="TPR-like"/>
    <property type="match status" value="1"/>
</dbReference>
<evidence type="ECO:0000256" key="3">
    <source>
        <dbReference type="ARBA" id="ARBA00022729"/>
    </source>
</evidence>
<dbReference type="InterPro" id="IPR011990">
    <property type="entry name" value="TPR-like_helical_dom_sf"/>
</dbReference>
<dbReference type="Proteomes" id="UP000576368">
    <property type="component" value="Unassembled WGS sequence"/>
</dbReference>
<evidence type="ECO:0000259" key="7">
    <source>
        <dbReference type="Pfam" id="PF14322"/>
    </source>
</evidence>
<reference evidence="9 11" key="1">
    <citation type="submission" date="2019-09" db="EMBL/GenBank/DDBJ databases">
        <title>Butyricimonas paravirosa DSM 105722 (=214-4 = JCM 18677 = CCUG 65563).</title>
        <authorList>
            <person name="Le Roy T."/>
            <person name="Cani P.D."/>
        </authorList>
    </citation>
    <scope>NUCLEOTIDE SEQUENCE [LARGE SCALE GENOMIC DNA]</scope>
    <source>
        <strain evidence="9 11">DSM 105722</strain>
    </source>
</reference>
<accession>A0A7X5YBK6</accession>
<dbReference type="Proteomes" id="UP001302374">
    <property type="component" value="Chromosome"/>
</dbReference>
<dbReference type="Gene3D" id="1.25.40.390">
    <property type="match status" value="2"/>
</dbReference>
<dbReference type="AlphaFoldDB" id="A0A7X5YBK6"/>
<evidence type="ECO:0000313" key="9">
    <source>
        <dbReference type="EMBL" id="WOF12761.1"/>
    </source>
</evidence>
<feature type="domain" description="RagB/SusD" evidence="6">
    <location>
        <begin position="323"/>
        <end position="424"/>
    </location>
</feature>
<dbReference type="EMBL" id="CP043839">
    <property type="protein sequence ID" value="WOF12761.1"/>
    <property type="molecule type" value="Genomic_DNA"/>
</dbReference>
<organism evidence="8 10">
    <name type="scientific">Butyricimonas paravirosa</name>
    <dbReference type="NCBI Taxonomy" id="1472417"/>
    <lineage>
        <taxon>Bacteria</taxon>
        <taxon>Pseudomonadati</taxon>
        <taxon>Bacteroidota</taxon>
        <taxon>Bacteroidia</taxon>
        <taxon>Bacteroidales</taxon>
        <taxon>Odoribacteraceae</taxon>
        <taxon>Butyricimonas</taxon>
    </lineage>
</organism>
<proteinExistence type="inferred from homology"/>
<protein>
    <submittedName>
        <fullName evidence="9">RagB/SusD family nutrient uptake outer membrane protein</fullName>
    </submittedName>
</protein>
<sequence length="459" mass="52885">MIRNRRLWVIIGLFVLCCSCKEYLDLKPYGETIPETPEEFEALLHRTLNNIDYGNDAVIIGNQSTILDYDCVTDNLDASLTILPQGNSLNLYLGEKLNGFQSNYSQLYEKIRDCNLVIENMTQKESAKGKKVLATAYTMRGICYYNLLRLFCEPYDKENENSQLGLPLVKVFDMEARPIRSSIKATAEFIEEDLKNGIGYNLTDDIYRLTVDVAKVYLMKLYFWTQNWGEVTTLGEELLKKYPLLEGEAYKDMIQSKFTRKGNVLIRSLVYGDESAESTFQLLVKYRPVSKQFIDLFVEKENDIRYELFFDKKRVVKKQLTAQVRSAEIALMLAEAYAHIPDNDKALEHLNALRAKRISNYVPYSLTTLPSDTSVGEIREDVYGKPLTPLLAAILKERQKELFLEGDRLFELKRNGCPEFWVTKDGLKYVTLKYMYTAPLSRVDVDLTPGLIQNEGYEL</sequence>
<dbReference type="EMBL" id="JAATLI010000001">
    <property type="protein sequence ID" value="NJC16771.1"/>
    <property type="molecule type" value="Genomic_DNA"/>
</dbReference>
<dbReference type="GeneID" id="86891831"/>
<evidence type="ECO:0000256" key="2">
    <source>
        <dbReference type="ARBA" id="ARBA00006275"/>
    </source>
</evidence>
<evidence type="ECO:0000259" key="6">
    <source>
        <dbReference type="Pfam" id="PF07980"/>
    </source>
</evidence>
<evidence type="ECO:0000313" key="8">
    <source>
        <dbReference type="EMBL" id="NJC16771.1"/>
    </source>
</evidence>
<keyword evidence="3" id="KW-0732">Signal</keyword>
<keyword evidence="4" id="KW-0472">Membrane</keyword>
<dbReference type="InterPro" id="IPR012944">
    <property type="entry name" value="SusD_RagB_dom"/>
</dbReference>
<dbReference type="GO" id="GO:0009279">
    <property type="term" value="C:cell outer membrane"/>
    <property type="evidence" value="ECO:0007669"/>
    <property type="project" value="UniProtKB-SubCell"/>
</dbReference>
<dbReference type="InterPro" id="IPR033985">
    <property type="entry name" value="SusD-like_N"/>
</dbReference>
<keyword evidence="5" id="KW-0998">Cell outer membrane</keyword>
<comment type="similarity">
    <text evidence="2">Belongs to the SusD family.</text>
</comment>
<feature type="domain" description="SusD-like N-terminal" evidence="7">
    <location>
        <begin position="22"/>
        <end position="199"/>
    </location>
</feature>